<dbReference type="AlphaFoldDB" id="A0A1F7RNX8"/>
<organism evidence="1 2">
    <name type="scientific">Candidatus Schekmanbacteria bacterium RBG_13_48_7</name>
    <dbReference type="NCBI Taxonomy" id="1817878"/>
    <lineage>
        <taxon>Bacteria</taxon>
        <taxon>Candidatus Schekmaniibacteriota</taxon>
    </lineage>
</organism>
<dbReference type="EMBL" id="MGDD01000284">
    <property type="protein sequence ID" value="OGL43223.1"/>
    <property type="molecule type" value="Genomic_DNA"/>
</dbReference>
<gene>
    <name evidence="1" type="ORF">A2161_06055</name>
</gene>
<dbReference type="Proteomes" id="UP000179266">
    <property type="component" value="Unassembled WGS sequence"/>
</dbReference>
<name>A0A1F7RNX8_9BACT</name>
<reference evidence="1 2" key="1">
    <citation type="journal article" date="2016" name="Nat. Commun.">
        <title>Thousands of microbial genomes shed light on interconnected biogeochemical processes in an aquifer system.</title>
        <authorList>
            <person name="Anantharaman K."/>
            <person name="Brown C.T."/>
            <person name="Hug L.A."/>
            <person name="Sharon I."/>
            <person name="Castelle C.J."/>
            <person name="Probst A.J."/>
            <person name="Thomas B.C."/>
            <person name="Singh A."/>
            <person name="Wilkins M.J."/>
            <person name="Karaoz U."/>
            <person name="Brodie E.L."/>
            <person name="Williams K.H."/>
            <person name="Hubbard S.S."/>
            <person name="Banfield J.F."/>
        </authorList>
    </citation>
    <scope>NUCLEOTIDE SEQUENCE [LARGE SCALE GENOMIC DNA]</scope>
</reference>
<evidence type="ECO:0000313" key="2">
    <source>
        <dbReference type="Proteomes" id="UP000179266"/>
    </source>
</evidence>
<comment type="caution">
    <text evidence="1">The sequence shown here is derived from an EMBL/GenBank/DDBJ whole genome shotgun (WGS) entry which is preliminary data.</text>
</comment>
<proteinExistence type="predicted"/>
<accession>A0A1F7RNX8</accession>
<evidence type="ECO:0000313" key="1">
    <source>
        <dbReference type="EMBL" id="OGL43223.1"/>
    </source>
</evidence>
<sequence length="87" mass="9330">MAGKIILHNHVQNHPVVVELIIIGIPQHAPVFIPEVGVLNRQGGVELALNGVLQVAHAYIRVVDVLLQAGVAGVIWNGIMFPVYVSP</sequence>
<protein>
    <submittedName>
        <fullName evidence="1">Uncharacterized protein</fullName>
    </submittedName>
</protein>